<feature type="domain" description="LysM" evidence="1">
    <location>
        <begin position="14"/>
        <end position="63"/>
    </location>
</feature>
<dbReference type="InterPro" id="IPR036779">
    <property type="entry name" value="LysM_dom_sf"/>
</dbReference>
<dbReference type="InterPro" id="IPR052196">
    <property type="entry name" value="Bact_Kbp"/>
</dbReference>
<evidence type="ECO:0000313" key="2">
    <source>
        <dbReference type="EMBL" id="CAA9343317.1"/>
    </source>
</evidence>
<protein>
    <recommendedName>
        <fullName evidence="1">LysM domain-containing protein</fullName>
    </recommendedName>
</protein>
<accession>A0A6J4LVV3</accession>
<dbReference type="PANTHER" id="PTHR34700">
    <property type="entry name" value="POTASSIUM BINDING PROTEIN KBP"/>
    <property type="match status" value="1"/>
</dbReference>
<organism evidence="2">
    <name type="scientific">uncultured Gemmatimonadaceae bacterium</name>
    <dbReference type="NCBI Taxonomy" id="246130"/>
    <lineage>
        <taxon>Bacteria</taxon>
        <taxon>Pseudomonadati</taxon>
        <taxon>Gemmatimonadota</taxon>
        <taxon>Gemmatimonadia</taxon>
        <taxon>Gemmatimonadales</taxon>
        <taxon>Gemmatimonadaceae</taxon>
        <taxon>environmental samples</taxon>
    </lineage>
</organism>
<dbReference type="InterPro" id="IPR018392">
    <property type="entry name" value="LysM"/>
</dbReference>
<dbReference type="Pfam" id="PF01476">
    <property type="entry name" value="LysM"/>
    <property type="match status" value="1"/>
</dbReference>
<dbReference type="Gene3D" id="3.10.350.10">
    <property type="entry name" value="LysM domain"/>
    <property type="match status" value="1"/>
</dbReference>
<dbReference type="CDD" id="cd00118">
    <property type="entry name" value="LysM"/>
    <property type="match status" value="1"/>
</dbReference>
<dbReference type="PROSITE" id="PS51782">
    <property type="entry name" value="LYSM"/>
    <property type="match status" value="1"/>
</dbReference>
<dbReference type="SMART" id="SM00257">
    <property type="entry name" value="LysM"/>
    <property type="match status" value="1"/>
</dbReference>
<name>A0A6J4LVV3_9BACT</name>
<feature type="non-terminal residue" evidence="2">
    <location>
        <position position="1"/>
    </location>
</feature>
<dbReference type="EMBL" id="CADCTX010000717">
    <property type="protein sequence ID" value="CAA9343317.1"/>
    <property type="molecule type" value="Genomic_DNA"/>
</dbReference>
<dbReference type="AlphaFoldDB" id="A0A6J4LVV3"/>
<sequence length="65" mass="6749">SGSAAGAAAGGAARSYTVKSGDTLSKIAKQMYGDAAQWKKIHEANRSKIPNPDLIHPGDELTIPQ</sequence>
<reference evidence="2" key="1">
    <citation type="submission" date="2020-02" db="EMBL/GenBank/DDBJ databases">
        <authorList>
            <person name="Meier V. D."/>
        </authorList>
    </citation>
    <scope>NUCLEOTIDE SEQUENCE</scope>
    <source>
        <strain evidence="2">AVDCRST_MAG40</strain>
    </source>
</reference>
<proteinExistence type="predicted"/>
<gene>
    <name evidence="2" type="ORF">AVDCRST_MAG40-2505</name>
</gene>
<dbReference type="SUPFAM" id="SSF54106">
    <property type="entry name" value="LysM domain"/>
    <property type="match status" value="1"/>
</dbReference>
<dbReference type="PANTHER" id="PTHR34700:SF4">
    <property type="entry name" value="PHAGE-LIKE ELEMENT PBSX PROTEIN XKDP"/>
    <property type="match status" value="1"/>
</dbReference>
<evidence type="ECO:0000259" key="1">
    <source>
        <dbReference type="PROSITE" id="PS51782"/>
    </source>
</evidence>